<dbReference type="OrthoDB" id="8775810at2759"/>
<name>A0A2R5GFA1_9STRA</name>
<dbReference type="Gene3D" id="3.20.90.10">
    <property type="entry name" value="Tubby Protein, Chain A"/>
    <property type="match status" value="1"/>
</dbReference>
<proteinExistence type="inferred from homology"/>
<dbReference type="SMART" id="SM00444">
    <property type="entry name" value="GYF"/>
    <property type="match status" value="1"/>
</dbReference>
<feature type="region of interest" description="Disordered" evidence="4">
    <location>
        <begin position="434"/>
        <end position="571"/>
    </location>
</feature>
<evidence type="ECO:0000259" key="6">
    <source>
        <dbReference type="PROSITE" id="PS50829"/>
    </source>
</evidence>
<dbReference type="PANTHER" id="PTHR16517">
    <property type="entry name" value="TUBBY-RELATED"/>
    <property type="match status" value="1"/>
</dbReference>
<dbReference type="PROSITE" id="PS50002">
    <property type="entry name" value="SH3"/>
    <property type="match status" value="1"/>
</dbReference>
<dbReference type="SUPFAM" id="SSF55277">
    <property type="entry name" value="GYF domain"/>
    <property type="match status" value="1"/>
</dbReference>
<comment type="similarity">
    <text evidence="1">Belongs to the TUB family.</text>
</comment>
<feature type="domain" description="GYF" evidence="6">
    <location>
        <begin position="301"/>
        <end position="351"/>
    </location>
</feature>
<evidence type="ECO:0000313" key="8">
    <source>
        <dbReference type="Proteomes" id="UP000241890"/>
    </source>
</evidence>
<dbReference type="InterPro" id="IPR036028">
    <property type="entry name" value="SH3-like_dom_sf"/>
</dbReference>
<dbReference type="Gene3D" id="3.30.1490.40">
    <property type="match status" value="1"/>
</dbReference>
<feature type="compositionally biased region" description="Pro residues" evidence="4">
    <location>
        <begin position="454"/>
        <end position="463"/>
    </location>
</feature>
<dbReference type="InParanoid" id="A0A2R5GFA1"/>
<feature type="domain" description="SH3" evidence="5">
    <location>
        <begin position="1"/>
        <end position="61"/>
    </location>
</feature>
<dbReference type="Gene3D" id="2.30.30.40">
    <property type="entry name" value="SH3 Domains"/>
    <property type="match status" value="1"/>
</dbReference>
<gene>
    <name evidence="7" type="ORF">FCC1311_031442</name>
</gene>
<feature type="compositionally biased region" description="Low complexity" evidence="4">
    <location>
        <begin position="178"/>
        <end position="190"/>
    </location>
</feature>
<dbReference type="SMART" id="SM00326">
    <property type="entry name" value="SH3"/>
    <property type="match status" value="1"/>
</dbReference>
<dbReference type="Proteomes" id="UP000241890">
    <property type="component" value="Unassembled WGS sequence"/>
</dbReference>
<dbReference type="SUPFAM" id="SSF50044">
    <property type="entry name" value="SH3-domain"/>
    <property type="match status" value="1"/>
</dbReference>
<dbReference type="EMBL" id="BEYU01000025">
    <property type="protein sequence ID" value="GBG26921.1"/>
    <property type="molecule type" value="Genomic_DNA"/>
</dbReference>
<dbReference type="Pfam" id="PF01167">
    <property type="entry name" value="Tub"/>
    <property type="match status" value="1"/>
</dbReference>
<dbReference type="InterPro" id="IPR000007">
    <property type="entry name" value="Tubby_C"/>
</dbReference>
<dbReference type="InterPro" id="IPR025659">
    <property type="entry name" value="Tubby-like_C"/>
</dbReference>
<evidence type="ECO:0000256" key="1">
    <source>
        <dbReference type="ARBA" id="ARBA00007129"/>
    </source>
</evidence>
<dbReference type="Pfam" id="PF00018">
    <property type="entry name" value="SH3_1"/>
    <property type="match status" value="1"/>
</dbReference>
<dbReference type="SUPFAM" id="SSF54518">
    <property type="entry name" value="Tubby C-terminal domain-like"/>
    <property type="match status" value="1"/>
</dbReference>
<feature type="compositionally biased region" description="Polar residues" evidence="4">
    <location>
        <begin position="153"/>
        <end position="170"/>
    </location>
</feature>
<dbReference type="AlphaFoldDB" id="A0A2R5GFA1"/>
<sequence>MLKYRAMQAFQAEGPGELSVGAGELVMAQNNTPMDGWLEVKSLGSGQQGFVPFGYLEIAKPSDEGASAGYGQMPMPSQQQQPLQQQPQQQQAPPQAQYAPSGPPTNMPSLSTTTTSESADQFSAPPPALNAGLQQNGNNNGSLSSNSGANPFEQMSTLDAALPSSTSNDNKGARRHSYALSASSATSAGSRDQYNVTNPSQFKETLELWRERERRFQKGEPERLPVSKKREYFFWTRNGQRVGPLTEDEMRRRFDTRELSLDTPVALNVENEEPQAAQLQEYFPSVQDAFQTVPKINKVGDTMWVYLDDEDKVQGPFPGKQMRDWFQEGYFNEFSKVKLANSGDDLFVQLGLLFPEGEGAFLSEGDQAGAKAKQAEMDAQGPVSGYFDASGMTSPNTGSSMRFDGVTSPYDMNAAGSGGGMYGTDFSAPYDPNNPFGAPQSGGSGYDAYGGMSPAPPMPPPAQGAPWGGSAGSEAFPPYNAPQPGPDGGGKALLMRALSGEQRPGVPPALGGGAGGAPPPAMQPSTDDDWGVQWSDEEDLFDPSTRKDSEASAGEAHPLTVADMDDEDAPKPPKVVGYAELKKNYLSSVDALYLFLTRSLPKKLGTVRCKIKRSVVGLHVNYNLYEVFLEKDDGSLGPQIMCARKHRKFGIDSYYNLEIGSVNPREAGKVISALIFNSLGTNFVCHNNVSAHKGKPRDLCSIVYARNVGRGPRKFQVALPALKQGSETELVEWMHQGSVRRSRMLQALNTLDFPNLQPLVNKKPSWSKKHRAWVLNFHGRVTRSSVKNFQLVRPDNNDDVVLQFGRIGTDTFTMDMSWPISPVAALAVCVSSLHSKLAVE</sequence>
<dbReference type="InterPro" id="IPR035445">
    <property type="entry name" value="GYF-like_dom_sf"/>
</dbReference>
<keyword evidence="2 3" id="KW-0728">SH3 domain</keyword>
<dbReference type="PRINTS" id="PR01573">
    <property type="entry name" value="SUPERTUBBY"/>
</dbReference>
<dbReference type="InterPro" id="IPR001452">
    <property type="entry name" value="SH3_domain"/>
</dbReference>
<evidence type="ECO:0000256" key="2">
    <source>
        <dbReference type="ARBA" id="ARBA00022443"/>
    </source>
</evidence>
<evidence type="ECO:0000256" key="4">
    <source>
        <dbReference type="SAM" id="MobiDB-lite"/>
    </source>
</evidence>
<feature type="compositionally biased region" description="Low complexity" evidence="4">
    <location>
        <begin position="129"/>
        <end position="150"/>
    </location>
</feature>
<dbReference type="InterPro" id="IPR003169">
    <property type="entry name" value="GYF"/>
</dbReference>
<feature type="compositionally biased region" description="Low complexity" evidence="4">
    <location>
        <begin position="70"/>
        <end position="100"/>
    </location>
</feature>
<evidence type="ECO:0000256" key="3">
    <source>
        <dbReference type="PROSITE-ProRule" id="PRU00192"/>
    </source>
</evidence>
<feature type="compositionally biased region" description="Polar residues" evidence="4">
    <location>
        <begin position="107"/>
        <end position="121"/>
    </location>
</feature>
<feature type="region of interest" description="Disordered" evidence="4">
    <location>
        <begin position="62"/>
        <end position="199"/>
    </location>
</feature>
<dbReference type="PANTHER" id="PTHR16517:SF7">
    <property type="entry name" value="PROTEIN KING TUBBY"/>
    <property type="match status" value="1"/>
</dbReference>
<reference evidence="7 8" key="1">
    <citation type="submission" date="2017-12" db="EMBL/GenBank/DDBJ databases">
        <title>Sequencing, de novo assembly and annotation of complete genome of a new Thraustochytrid species, strain FCC1311.</title>
        <authorList>
            <person name="Sedici K."/>
            <person name="Godart F."/>
            <person name="Aiese Cigliano R."/>
            <person name="Sanseverino W."/>
            <person name="Barakat M."/>
            <person name="Ortet P."/>
            <person name="Marechal E."/>
            <person name="Cagnac O."/>
            <person name="Amato A."/>
        </authorList>
    </citation>
    <scope>NUCLEOTIDE SEQUENCE [LARGE SCALE GENOMIC DNA]</scope>
</reference>
<accession>A0A2R5GFA1</accession>
<evidence type="ECO:0000313" key="7">
    <source>
        <dbReference type="EMBL" id="GBG26921.1"/>
    </source>
</evidence>
<evidence type="ECO:0000259" key="5">
    <source>
        <dbReference type="PROSITE" id="PS50002"/>
    </source>
</evidence>
<dbReference type="PROSITE" id="PS50829">
    <property type="entry name" value="GYF"/>
    <property type="match status" value="1"/>
</dbReference>
<protein>
    <submittedName>
        <fullName evidence="7">Tubby protein</fullName>
    </submittedName>
</protein>
<comment type="caution">
    <text evidence="7">The sequence shown here is derived from an EMBL/GenBank/DDBJ whole genome shotgun (WGS) entry which is preliminary data.</text>
</comment>
<feature type="compositionally biased region" description="Acidic residues" evidence="4">
    <location>
        <begin position="526"/>
        <end position="541"/>
    </location>
</feature>
<keyword evidence="8" id="KW-1185">Reference proteome</keyword>
<organism evidence="7 8">
    <name type="scientific">Hondaea fermentalgiana</name>
    <dbReference type="NCBI Taxonomy" id="2315210"/>
    <lineage>
        <taxon>Eukaryota</taxon>
        <taxon>Sar</taxon>
        <taxon>Stramenopiles</taxon>
        <taxon>Bigyra</taxon>
        <taxon>Labyrinthulomycetes</taxon>
        <taxon>Thraustochytrida</taxon>
        <taxon>Thraustochytriidae</taxon>
        <taxon>Hondaea</taxon>
    </lineage>
</organism>
<dbReference type="Pfam" id="PF02213">
    <property type="entry name" value="GYF"/>
    <property type="match status" value="1"/>
</dbReference>